<accession>A0AAN8QIP0</accession>
<dbReference type="GO" id="GO:0110158">
    <property type="term" value="C:calpain complex"/>
    <property type="evidence" value="ECO:0007669"/>
    <property type="project" value="TreeGrafter"/>
</dbReference>
<evidence type="ECO:0000256" key="1">
    <source>
        <dbReference type="ARBA" id="ARBA00004308"/>
    </source>
</evidence>
<evidence type="ECO:0000313" key="9">
    <source>
        <dbReference type="EMBL" id="KAK6300186.1"/>
    </source>
</evidence>
<dbReference type="Pfam" id="PF13405">
    <property type="entry name" value="EF-hand_6"/>
    <property type="match status" value="1"/>
</dbReference>
<keyword evidence="5" id="KW-0677">Repeat</keyword>
<keyword evidence="7" id="KW-0472">Membrane</keyword>
<reference evidence="9 10" key="1">
    <citation type="submission" date="2021-04" db="EMBL/GenBank/DDBJ databases">
        <authorList>
            <person name="De Guttry C."/>
            <person name="Zahm M."/>
            <person name="Klopp C."/>
            <person name="Cabau C."/>
            <person name="Louis A."/>
            <person name="Berthelot C."/>
            <person name="Parey E."/>
            <person name="Roest Crollius H."/>
            <person name="Montfort J."/>
            <person name="Robinson-Rechavi M."/>
            <person name="Bucao C."/>
            <person name="Bouchez O."/>
            <person name="Gislard M."/>
            <person name="Lluch J."/>
            <person name="Milhes M."/>
            <person name="Lampietro C."/>
            <person name="Lopez Roques C."/>
            <person name="Donnadieu C."/>
            <person name="Braasch I."/>
            <person name="Desvignes T."/>
            <person name="Postlethwait J."/>
            <person name="Bobe J."/>
            <person name="Wedekind C."/>
            <person name="Guiguen Y."/>
        </authorList>
    </citation>
    <scope>NUCLEOTIDE SEQUENCE [LARGE SCALE GENOMIC DNA]</scope>
    <source>
        <strain evidence="9">Cs_M1</strain>
        <tissue evidence="9">Blood</tissue>
    </source>
</reference>
<dbReference type="PROSITE" id="PS50222">
    <property type="entry name" value="EF_HAND_2"/>
    <property type="match status" value="2"/>
</dbReference>
<evidence type="ECO:0000313" key="10">
    <source>
        <dbReference type="Proteomes" id="UP001356427"/>
    </source>
</evidence>
<dbReference type="EMBL" id="JAGTTL010000027">
    <property type="protein sequence ID" value="KAK6300186.1"/>
    <property type="molecule type" value="Genomic_DNA"/>
</dbReference>
<evidence type="ECO:0000256" key="3">
    <source>
        <dbReference type="ARBA" id="ARBA00022490"/>
    </source>
</evidence>
<protein>
    <recommendedName>
        <fullName evidence="8">EF-hand domain-containing protein</fullName>
    </recommendedName>
</protein>
<keyword evidence="10" id="KW-1185">Reference proteome</keyword>
<dbReference type="InterPro" id="IPR011992">
    <property type="entry name" value="EF-hand-dom_pair"/>
</dbReference>
<proteinExistence type="predicted"/>
<dbReference type="PROSITE" id="PS00018">
    <property type="entry name" value="EF_HAND_1"/>
    <property type="match status" value="1"/>
</dbReference>
<feature type="domain" description="EF-hand" evidence="8">
    <location>
        <begin position="90"/>
        <end position="123"/>
    </location>
</feature>
<sequence>MFCLDHNQRDGTAKLGLIEFHTLWTKIQIYLEIFKRYDSDNSGTMSTHEMRGALTEAGFKLNSEVLQLIVSRYANSEYAIDFDCFMGCLIRLEMLFKMFKTLDKHDSGKIELDVLQWVCLALN</sequence>
<dbReference type="InterPro" id="IPR002048">
    <property type="entry name" value="EF_hand_dom"/>
</dbReference>
<evidence type="ECO:0000256" key="6">
    <source>
        <dbReference type="ARBA" id="ARBA00022837"/>
    </source>
</evidence>
<evidence type="ECO:0000256" key="5">
    <source>
        <dbReference type="ARBA" id="ARBA00022737"/>
    </source>
</evidence>
<dbReference type="AlphaFoldDB" id="A0AAN8QIP0"/>
<dbReference type="Gene3D" id="1.10.238.10">
    <property type="entry name" value="EF-hand"/>
    <property type="match status" value="1"/>
</dbReference>
<dbReference type="SMART" id="SM00054">
    <property type="entry name" value="EFh"/>
    <property type="match status" value="2"/>
</dbReference>
<gene>
    <name evidence="9" type="ORF">J4Q44_G00282840</name>
</gene>
<comment type="subcellular location">
    <subcellularLocation>
        <location evidence="2">Cytoplasm</location>
    </subcellularLocation>
    <subcellularLocation>
        <location evidence="1">Endomembrane system</location>
    </subcellularLocation>
</comment>
<dbReference type="GO" id="GO:0005509">
    <property type="term" value="F:calcium ion binding"/>
    <property type="evidence" value="ECO:0007669"/>
    <property type="project" value="InterPro"/>
</dbReference>
<evidence type="ECO:0000256" key="2">
    <source>
        <dbReference type="ARBA" id="ARBA00004496"/>
    </source>
</evidence>
<dbReference type="InterPro" id="IPR018247">
    <property type="entry name" value="EF_Hand_1_Ca_BS"/>
</dbReference>
<comment type="caution">
    <text evidence="9">The sequence shown here is derived from an EMBL/GenBank/DDBJ whole genome shotgun (WGS) entry which is preliminary data.</text>
</comment>
<dbReference type="Proteomes" id="UP001356427">
    <property type="component" value="Unassembled WGS sequence"/>
</dbReference>
<keyword evidence="3" id="KW-0963">Cytoplasm</keyword>
<keyword evidence="6" id="KW-0106">Calcium</keyword>
<dbReference type="SUPFAM" id="SSF47473">
    <property type="entry name" value="EF-hand"/>
    <property type="match status" value="1"/>
</dbReference>
<feature type="domain" description="EF-hand" evidence="8">
    <location>
        <begin position="25"/>
        <end position="60"/>
    </location>
</feature>
<evidence type="ECO:0000256" key="4">
    <source>
        <dbReference type="ARBA" id="ARBA00022723"/>
    </source>
</evidence>
<dbReference type="PANTHER" id="PTHR46735">
    <property type="entry name" value="CALPAIN, SMALL SUBUNIT 1 A-RELATED"/>
    <property type="match status" value="1"/>
</dbReference>
<evidence type="ECO:0000256" key="7">
    <source>
        <dbReference type="ARBA" id="ARBA00023136"/>
    </source>
</evidence>
<name>A0AAN8QIP0_9TELE</name>
<dbReference type="GO" id="GO:0012505">
    <property type="term" value="C:endomembrane system"/>
    <property type="evidence" value="ECO:0007669"/>
    <property type="project" value="UniProtKB-SubCell"/>
</dbReference>
<organism evidence="9 10">
    <name type="scientific">Coregonus suidteri</name>
    <dbReference type="NCBI Taxonomy" id="861788"/>
    <lineage>
        <taxon>Eukaryota</taxon>
        <taxon>Metazoa</taxon>
        <taxon>Chordata</taxon>
        <taxon>Craniata</taxon>
        <taxon>Vertebrata</taxon>
        <taxon>Euteleostomi</taxon>
        <taxon>Actinopterygii</taxon>
        <taxon>Neopterygii</taxon>
        <taxon>Teleostei</taxon>
        <taxon>Protacanthopterygii</taxon>
        <taxon>Salmoniformes</taxon>
        <taxon>Salmonidae</taxon>
        <taxon>Coregoninae</taxon>
        <taxon>Coregonus</taxon>
    </lineage>
</organism>
<evidence type="ECO:0000259" key="8">
    <source>
        <dbReference type="PROSITE" id="PS50222"/>
    </source>
</evidence>
<dbReference type="PANTHER" id="PTHR46735:SF3">
    <property type="entry name" value="CALPAIN SMALL SUBUNIT 1-RELATED"/>
    <property type="match status" value="1"/>
</dbReference>
<keyword evidence="4" id="KW-0479">Metal-binding</keyword>